<dbReference type="EMBL" id="CAJGYO010000016">
    <property type="protein sequence ID" value="CAD6272327.1"/>
    <property type="molecule type" value="Genomic_DNA"/>
</dbReference>
<feature type="region of interest" description="Disordered" evidence="1">
    <location>
        <begin position="1"/>
        <end position="22"/>
    </location>
</feature>
<protein>
    <submittedName>
        <fullName evidence="2">Uncharacterized protein</fullName>
    </submittedName>
</protein>
<sequence length="106" mass="11393">MRGADLRSHGDGGSGLGSSGDQRWEQIVWRGRDWHSCSSALATGRHRSLALTWCGQWDGGWPGRGEAWAAAGSQHGERQEPVGLGASTVEDDWGLGLPHASRQCRT</sequence>
<dbReference type="AlphaFoldDB" id="A0A811RP41"/>
<evidence type="ECO:0000256" key="1">
    <source>
        <dbReference type="SAM" id="MobiDB-lite"/>
    </source>
</evidence>
<organism evidence="2 3">
    <name type="scientific">Miscanthus lutarioriparius</name>
    <dbReference type="NCBI Taxonomy" id="422564"/>
    <lineage>
        <taxon>Eukaryota</taxon>
        <taxon>Viridiplantae</taxon>
        <taxon>Streptophyta</taxon>
        <taxon>Embryophyta</taxon>
        <taxon>Tracheophyta</taxon>
        <taxon>Spermatophyta</taxon>
        <taxon>Magnoliopsida</taxon>
        <taxon>Liliopsida</taxon>
        <taxon>Poales</taxon>
        <taxon>Poaceae</taxon>
        <taxon>PACMAD clade</taxon>
        <taxon>Panicoideae</taxon>
        <taxon>Andropogonodae</taxon>
        <taxon>Andropogoneae</taxon>
        <taxon>Saccharinae</taxon>
        <taxon>Miscanthus</taxon>
    </lineage>
</organism>
<feature type="compositionally biased region" description="Basic and acidic residues" evidence="1">
    <location>
        <begin position="1"/>
        <end position="10"/>
    </location>
</feature>
<keyword evidence="3" id="KW-1185">Reference proteome</keyword>
<dbReference type="Proteomes" id="UP000604825">
    <property type="component" value="Unassembled WGS sequence"/>
</dbReference>
<proteinExistence type="predicted"/>
<accession>A0A811RP41</accession>
<evidence type="ECO:0000313" key="2">
    <source>
        <dbReference type="EMBL" id="CAD6272327.1"/>
    </source>
</evidence>
<gene>
    <name evidence="2" type="ORF">NCGR_LOCUS55602</name>
</gene>
<reference evidence="2" key="1">
    <citation type="submission" date="2020-10" db="EMBL/GenBank/DDBJ databases">
        <authorList>
            <person name="Han B."/>
            <person name="Lu T."/>
            <person name="Zhao Q."/>
            <person name="Huang X."/>
            <person name="Zhao Y."/>
        </authorList>
    </citation>
    <scope>NUCLEOTIDE SEQUENCE</scope>
</reference>
<name>A0A811RP41_9POAL</name>
<comment type="caution">
    <text evidence="2">The sequence shown here is derived from an EMBL/GenBank/DDBJ whole genome shotgun (WGS) entry which is preliminary data.</text>
</comment>
<evidence type="ECO:0000313" key="3">
    <source>
        <dbReference type="Proteomes" id="UP000604825"/>
    </source>
</evidence>